<protein>
    <recommendedName>
        <fullName evidence="4">DUF1648 domain-containing protein</fullName>
    </recommendedName>
</protein>
<feature type="transmembrane region" description="Helical" evidence="1">
    <location>
        <begin position="7"/>
        <end position="29"/>
    </location>
</feature>
<dbReference type="RefSeq" id="WP_294241329.1">
    <property type="nucleotide sequence ID" value="NZ_CP154834.1"/>
</dbReference>
<name>A0AAU6WQ49_9FLAO</name>
<keyword evidence="1" id="KW-0812">Transmembrane</keyword>
<reference evidence="2 3" key="1">
    <citation type="submission" date="2024-04" db="EMBL/GenBank/DDBJ databases">
        <title>Genome sequencing and assembly of rice foliar adapted Chryseobacterium endophyticum OsEnb-ALM-A6.</title>
        <authorList>
            <person name="Kumar S."/>
            <person name="Javed M."/>
            <person name="Chouhan V."/>
            <person name="Charishma K."/>
            <person name="Patel A."/>
            <person name="Kumar M."/>
            <person name="Sahu K.P."/>
            <person name="Kumar A."/>
        </authorList>
    </citation>
    <scope>NUCLEOTIDE SEQUENCE [LARGE SCALE GENOMIC DNA]</scope>
    <source>
        <strain evidence="2 3">OsEnb-ALM-A6</strain>
    </source>
</reference>
<keyword evidence="3" id="KW-1185">Reference proteome</keyword>
<accession>A0AAU6WQ49</accession>
<dbReference type="Proteomes" id="UP001463665">
    <property type="component" value="Chromosome"/>
</dbReference>
<organism evidence="2 3">
    <name type="scientific">Chryseobacterium endophyticum</name>
    <dbReference type="NCBI Taxonomy" id="1854762"/>
    <lineage>
        <taxon>Bacteria</taxon>
        <taxon>Pseudomonadati</taxon>
        <taxon>Bacteroidota</taxon>
        <taxon>Flavobacteriia</taxon>
        <taxon>Flavobacteriales</taxon>
        <taxon>Weeksellaceae</taxon>
        <taxon>Chryseobacterium group</taxon>
        <taxon>Chryseobacterium</taxon>
    </lineage>
</organism>
<evidence type="ECO:0000313" key="3">
    <source>
        <dbReference type="Proteomes" id="UP001463665"/>
    </source>
</evidence>
<feature type="transmembrane region" description="Helical" evidence="1">
    <location>
        <begin position="96"/>
        <end position="114"/>
    </location>
</feature>
<gene>
    <name evidence="2" type="ORF">AAFP95_00995</name>
</gene>
<evidence type="ECO:0000313" key="2">
    <source>
        <dbReference type="EMBL" id="XAO74684.1"/>
    </source>
</evidence>
<proteinExistence type="predicted"/>
<sequence length="119" mass="13322">MKLPKIIFGISVVLLLVYSGVLLMKYPFVAETIPIHYTAEGPDGFGNKIFLWLGVAVNALLLVFIGWIIWLPQKMFSKNDDYLETSPEKAIKNRQIVLSVVSVIVTLIFCGLSLKEIIP</sequence>
<evidence type="ECO:0008006" key="4">
    <source>
        <dbReference type="Google" id="ProtNLM"/>
    </source>
</evidence>
<evidence type="ECO:0000256" key="1">
    <source>
        <dbReference type="SAM" id="Phobius"/>
    </source>
</evidence>
<keyword evidence="1" id="KW-0472">Membrane</keyword>
<dbReference type="EMBL" id="CP154834">
    <property type="protein sequence ID" value="XAO74684.1"/>
    <property type="molecule type" value="Genomic_DNA"/>
</dbReference>
<dbReference type="AlphaFoldDB" id="A0AAU6WQ49"/>
<feature type="transmembrane region" description="Helical" evidence="1">
    <location>
        <begin position="49"/>
        <end position="70"/>
    </location>
</feature>
<keyword evidence="1" id="KW-1133">Transmembrane helix</keyword>